<feature type="region of interest" description="Disordered" evidence="1">
    <location>
        <begin position="128"/>
        <end position="148"/>
    </location>
</feature>
<evidence type="ECO:0000313" key="3">
    <source>
        <dbReference type="Proteomes" id="UP000677054"/>
    </source>
</evidence>
<keyword evidence="3" id="KW-1185">Reference proteome</keyword>
<dbReference type="EMBL" id="LR900369">
    <property type="protein sequence ID" value="CAD7245432.1"/>
    <property type="molecule type" value="Genomic_DNA"/>
</dbReference>
<feature type="compositionally biased region" description="Pro residues" evidence="1">
    <location>
        <begin position="131"/>
        <end position="143"/>
    </location>
</feature>
<gene>
    <name evidence="2" type="ORF">DSTB1V02_LOCUS5305</name>
</gene>
<dbReference type="EMBL" id="CAJPEV010000852">
    <property type="protein sequence ID" value="CAG0889086.1"/>
    <property type="molecule type" value="Genomic_DNA"/>
</dbReference>
<evidence type="ECO:0000313" key="2">
    <source>
        <dbReference type="EMBL" id="CAD7245432.1"/>
    </source>
</evidence>
<feature type="region of interest" description="Disordered" evidence="1">
    <location>
        <begin position="338"/>
        <end position="357"/>
    </location>
</feature>
<proteinExistence type="predicted"/>
<dbReference type="Proteomes" id="UP000677054">
    <property type="component" value="Unassembled WGS sequence"/>
</dbReference>
<protein>
    <submittedName>
        <fullName evidence="2">Uncharacterized protein</fullName>
    </submittedName>
</protein>
<name>A0A7R8XDW8_9CRUS</name>
<reference evidence="2" key="1">
    <citation type="submission" date="2020-11" db="EMBL/GenBank/DDBJ databases">
        <authorList>
            <person name="Tran Van P."/>
        </authorList>
    </citation>
    <scope>NUCLEOTIDE SEQUENCE</scope>
</reference>
<accession>A0A7R8XDW8</accession>
<sequence>MAAPIPAAPLTAPPARNLPPWVLLGERTLKQDAPLSIVYPPSISKPTGNLCQAVISREAPRSDWLCIGYESTYPTTPLPAAPRTAPPVCNPAPRPHLIWNNWMDVTDVPPRRVLMNLGRCWVREAIFQQEPPSPSAPRSPSPSAPERLAEHVISAKATSSDVLPWDGSVVLWEATMINSPDSALVSPPLPFKMEGTFLKVFGEWERALKPPSPSHTRPASPSLPEILAEQFSPEAPSSGRAPETFVERGVLVRSARTEGEKLLLWPTYTTAWVAGPGWPNLPYGLLIGSKSTCSNYSISAPRTPHMIRDDWVDVTNVPPKESAEGIWGCWVREAFFQQEPPSPSAPRSASPSAPEHLAKHASSPHFISKATSSGPGWPHLPYGLLIGSKSTCSNYSISAPRTPHMIRDDWVDVTNVPPKESAEGIWGCATASDTDSALVLGERGGLFPAGAPFSIGSPLSISKCTGTSCQTCVISPFHLQGNKFRACSRHFHGDGSSIEVYPDRGEAPLVARQLEPIGHLWGQFPVGDKAFFQQEPPSPSPPHTASPSTSDTLAEHASSQMQQVKMKEQQPSDELFLQEA</sequence>
<organism evidence="2">
    <name type="scientific">Darwinula stevensoni</name>
    <dbReference type="NCBI Taxonomy" id="69355"/>
    <lineage>
        <taxon>Eukaryota</taxon>
        <taxon>Metazoa</taxon>
        <taxon>Ecdysozoa</taxon>
        <taxon>Arthropoda</taxon>
        <taxon>Crustacea</taxon>
        <taxon>Oligostraca</taxon>
        <taxon>Ostracoda</taxon>
        <taxon>Podocopa</taxon>
        <taxon>Podocopida</taxon>
        <taxon>Darwinulocopina</taxon>
        <taxon>Darwinuloidea</taxon>
        <taxon>Darwinulidae</taxon>
        <taxon>Darwinula</taxon>
    </lineage>
</organism>
<feature type="region of interest" description="Disordered" evidence="1">
    <location>
        <begin position="529"/>
        <end position="580"/>
    </location>
</feature>
<dbReference type="AlphaFoldDB" id="A0A7R8XDW8"/>
<evidence type="ECO:0000256" key="1">
    <source>
        <dbReference type="SAM" id="MobiDB-lite"/>
    </source>
</evidence>
<feature type="compositionally biased region" description="Low complexity" evidence="1">
    <location>
        <begin position="345"/>
        <end position="354"/>
    </location>
</feature>